<protein>
    <submittedName>
        <fullName evidence="3">Activator of Hsp90 ATPase 1 family protein</fullName>
    </submittedName>
</protein>
<dbReference type="InterPro" id="IPR013538">
    <property type="entry name" value="ASHA1/2-like_C"/>
</dbReference>
<dbReference type="OrthoDB" id="2355173at2"/>
<evidence type="ECO:0000256" key="1">
    <source>
        <dbReference type="ARBA" id="ARBA00006817"/>
    </source>
</evidence>
<evidence type="ECO:0000313" key="4">
    <source>
        <dbReference type="EMBL" id="AFM14099.1"/>
    </source>
</evidence>
<evidence type="ECO:0000313" key="3">
    <source>
        <dbReference type="EMBL" id="AFM14052.1"/>
    </source>
</evidence>
<dbReference type="KEGG" id="tpx:Turpa_3462"/>
<dbReference type="CDD" id="cd07814">
    <property type="entry name" value="SRPBCC_CalC_Aha1-like"/>
    <property type="match status" value="1"/>
</dbReference>
<dbReference type="Gene3D" id="3.30.530.20">
    <property type="match status" value="1"/>
</dbReference>
<proteinExistence type="inferred from homology"/>
<dbReference type="Pfam" id="PF08327">
    <property type="entry name" value="AHSA1"/>
    <property type="match status" value="1"/>
</dbReference>
<gene>
    <name evidence="3" type="ordered locus">Turpa_3415</name>
    <name evidence="4" type="ordered locus">Turpa_3462</name>
</gene>
<dbReference type="SUPFAM" id="SSF55961">
    <property type="entry name" value="Bet v1-like"/>
    <property type="match status" value="1"/>
</dbReference>
<dbReference type="AlphaFoldDB" id="I4B9U5"/>
<evidence type="ECO:0000259" key="2">
    <source>
        <dbReference type="Pfam" id="PF08327"/>
    </source>
</evidence>
<sequence length="157" mass="18276">MQPILIEVDISAPVEKIWAFLTQPALMQKWMSPPKAEITVQTDWQIGNEIIISVFHDHYFQNKGQVIAFNPPRLLEYSHLSSLSNLPAESENFTYLRFVIEGARNGGRLALKISNFPTESVYQHMQFYWRGAIQILKSHIEISRQASYPEKERRKPF</sequence>
<dbReference type="Proteomes" id="UP000006048">
    <property type="component" value="Chromosome"/>
</dbReference>
<comment type="similarity">
    <text evidence="1">Belongs to the AHA1 family.</text>
</comment>
<dbReference type="STRING" id="869212.Turpa_3415"/>
<keyword evidence="5" id="KW-1185">Reference proteome</keyword>
<dbReference type="KEGG" id="tpx:Turpa_3415"/>
<dbReference type="EMBL" id="CP002959">
    <property type="protein sequence ID" value="AFM14052.1"/>
    <property type="molecule type" value="Genomic_DNA"/>
</dbReference>
<evidence type="ECO:0000313" key="5">
    <source>
        <dbReference type="Proteomes" id="UP000006048"/>
    </source>
</evidence>
<dbReference type="RefSeq" id="WP_014804545.1">
    <property type="nucleotide sequence ID" value="NC_018020.1"/>
</dbReference>
<dbReference type="EMBL" id="CP002959">
    <property type="protein sequence ID" value="AFM14099.1"/>
    <property type="molecule type" value="Genomic_DNA"/>
</dbReference>
<feature type="domain" description="Activator of Hsp90 ATPase homologue 1/2-like C-terminal" evidence="2">
    <location>
        <begin position="12"/>
        <end position="140"/>
    </location>
</feature>
<name>I4B9U5_TURPD</name>
<dbReference type="HOGENOM" id="CLU_108923_2_1_12"/>
<dbReference type="InterPro" id="IPR023393">
    <property type="entry name" value="START-like_dom_sf"/>
</dbReference>
<organism evidence="3 5">
    <name type="scientific">Turneriella parva (strain ATCC BAA-1111 / DSM 21527 / NCTC 11395 / H)</name>
    <name type="common">Leptospira parva</name>
    <dbReference type="NCBI Taxonomy" id="869212"/>
    <lineage>
        <taxon>Bacteria</taxon>
        <taxon>Pseudomonadati</taxon>
        <taxon>Spirochaetota</taxon>
        <taxon>Spirochaetia</taxon>
        <taxon>Leptospirales</taxon>
        <taxon>Leptospiraceae</taxon>
        <taxon>Turneriella</taxon>
    </lineage>
</organism>
<accession>I4B9U5</accession>
<reference evidence="3 5" key="1">
    <citation type="submission" date="2012-06" db="EMBL/GenBank/DDBJ databases">
        <title>The complete chromosome of genome of Turneriella parva DSM 21527.</title>
        <authorList>
            <consortium name="US DOE Joint Genome Institute (JGI-PGF)"/>
            <person name="Lucas S."/>
            <person name="Han J."/>
            <person name="Lapidus A."/>
            <person name="Bruce D."/>
            <person name="Goodwin L."/>
            <person name="Pitluck S."/>
            <person name="Peters L."/>
            <person name="Kyrpides N."/>
            <person name="Mavromatis K."/>
            <person name="Ivanova N."/>
            <person name="Mikhailova N."/>
            <person name="Chertkov O."/>
            <person name="Detter J.C."/>
            <person name="Tapia R."/>
            <person name="Han C."/>
            <person name="Land M."/>
            <person name="Hauser L."/>
            <person name="Markowitz V."/>
            <person name="Cheng J.-F."/>
            <person name="Hugenholtz P."/>
            <person name="Woyke T."/>
            <person name="Wu D."/>
            <person name="Gronow S."/>
            <person name="Wellnitz S."/>
            <person name="Brambilla E."/>
            <person name="Klenk H.-P."/>
            <person name="Eisen J.A."/>
        </authorList>
    </citation>
    <scope>NUCLEOTIDE SEQUENCE [LARGE SCALE GENOMIC DNA]</scope>
    <source>
        <strain evidence="5">ATCC BAA-1111 / DSM 21527 / NCTC 11395 / H</strain>
        <strain evidence="3">DSM 21527</strain>
    </source>
</reference>